<protein>
    <submittedName>
        <fullName evidence="3">Oxidoreductase</fullName>
    </submittedName>
</protein>
<dbReference type="SUPFAM" id="SSF51905">
    <property type="entry name" value="FAD/NAD(P)-binding domain"/>
    <property type="match status" value="1"/>
</dbReference>
<evidence type="ECO:0000313" key="3">
    <source>
        <dbReference type="EMBL" id="GGF70856.1"/>
    </source>
</evidence>
<accession>A0A917C6X0</accession>
<dbReference type="Proteomes" id="UP000606044">
    <property type="component" value="Unassembled WGS sequence"/>
</dbReference>
<keyword evidence="4" id="KW-1185">Reference proteome</keyword>
<reference evidence="3" key="2">
    <citation type="submission" date="2020-09" db="EMBL/GenBank/DDBJ databases">
        <authorList>
            <person name="Sun Q."/>
            <person name="Sedlacek I."/>
        </authorList>
    </citation>
    <scope>NUCLEOTIDE SEQUENCE</scope>
    <source>
        <strain evidence="3">CCM 7897</strain>
    </source>
</reference>
<comment type="caution">
    <text evidence="3">The sequence shown here is derived from an EMBL/GenBank/DDBJ whole genome shotgun (WGS) entry which is preliminary data.</text>
</comment>
<dbReference type="GO" id="GO:0005737">
    <property type="term" value="C:cytoplasm"/>
    <property type="evidence" value="ECO:0007669"/>
    <property type="project" value="TreeGrafter"/>
</dbReference>
<gene>
    <name evidence="3" type="ORF">GCM10007301_33270</name>
</gene>
<dbReference type="PANTHER" id="PTHR13847">
    <property type="entry name" value="SARCOSINE DEHYDROGENASE-RELATED"/>
    <property type="match status" value="1"/>
</dbReference>
<organism evidence="3 4">
    <name type="scientific">Azorhizobium oxalatiphilum</name>
    <dbReference type="NCBI Taxonomy" id="980631"/>
    <lineage>
        <taxon>Bacteria</taxon>
        <taxon>Pseudomonadati</taxon>
        <taxon>Pseudomonadota</taxon>
        <taxon>Alphaproteobacteria</taxon>
        <taxon>Hyphomicrobiales</taxon>
        <taxon>Xanthobacteraceae</taxon>
        <taxon>Azorhizobium</taxon>
    </lineage>
</organism>
<dbReference type="AlphaFoldDB" id="A0A917C6X0"/>
<dbReference type="InterPro" id="IPR006076">
    <property type="entry name" value="FAD-dep_OxRdtase"/>
</dbReference>
<name>A0A917C6X0_9HYPH</name>
<dbReference type="GO" id="GO:0016491">
    <property type="term" value="F:oxidoreductase activity"/>
    <property type="evidence" value="ECO:0007669"/>
    <property type="project" value="UniProtKB-KW"/>
</dbReference>
<dbReference type="Gene3D" id="3.30.9.10">
    <property type="entry name" value="D-Amino Acid Oxidase, subunit A, domain 2"/>
    <property type="match status" value="1"/>
</dbReference>
<dbReference type="EMBL" id="BMCT01000004">
    <property type="protein sequence ID" value="GGF70856.1"/>
    <property type="molecule type" value="Genomic_DNA"/>
</dbReference>
<evidence type="ECO:0000313" key="4">
    <source>
        <dbReference type="Proteomes" id="UP000606044"/>
    </source>
</evidence>
<evidence type="ECO:0000256" key="1">
    <source>
        <dbReference type="ARBA" id="ARBA00023002"/>
    </source>
</evidence>
<evidence type="ECO:0000259" key="2">
    <source>
        <dbReference type="Pfam" id="PF01266"/>
    </source>
</evidence>
<dbReference type="InterPro" id="IPR036188">
    <property type="entry name" value="FAD/NAD-bd_sf"/>
</dbReference>
<dbReference type="Gene3D" id="3.50.50.60">
    <property type="entry name" value="FAD/NAD(P)-binding domain"/>
    <property type="match status" value="2"/>
</dbReference>
<dbReference type="PANTHER" id="PTHR13847:SF289">
    <property type="entry name" value="GLYCINE OXIDASE"/>
    <property type="match status" value="1"/>
</dbReference>
<proteinExistence type="predicted"/>
<feature type="domain" description="FAD dependent oxidoreductase" evidence="2">
    <location>
        <begin position="9"/>
        <end position="396"/>
    </location>
</feature>
<keyword evidence="1" id="KW-0560">Oxidoreductase</keyword>
<dbReference type="Pfam" id="PF01266">
    <property type="entry name" value="DAO"/>
    <property type="match status" value="1"/>
</dbReference>
<sequence length="418" mass="44872">MRAETVSSAIVLGAGMAGVGVALHLRQAGWDVVLVDRQPPGRATSYGNAGIIQSEAVEPYAMPRGLDDMWGVVTGRTNGIRIDWSALPAHVPALLRYWWHSAPVRHRQIARTWSGIIGQAAAAHQHFLNDTNAAGLVRKEGFRVFFRSAAAMDAAFTDAERIHRTYGVPYAALDSKALAAAEPGLANTGAGAVHWQGAWTVRDPGALVEAYGDLLLRSGGSVAIGSAETLKALPGKGWRVETANGPVEAAHVVVALGPWSPELLRRFGYDFPMVRKRGHHRHYDGTGLDLPLMDEAFGYVLAPMAKGLRITTGAELSHADAPPSEVQIGRAEDAARTLLNLGKGVEPEPWLGVRPCMPDMLPVIGEAPRHKRLWLHFGHGHQGFTLGPATGQMLATMMRGEAPSVDPAPFRPERWTGG</sequence>
<reference evidence="3" key="1">
    <citation type="journal article" date="2014" name="Int. J. Syst. Evol. Microbiol.">
        <title>Complete genome sequence of Corynebacterium casei LMG S-19264T (=DSM 44701T), isolated from a smear-ripened cheese.</title>
        <authorList>
            <consortium name="US DOE Joint Genome Institute (JGI-PGF)"/>
            <person name="Walter F."/>
            <person name="Albersmeier A."/>
            <person name="Kalinowski J."/>
            <person name="Ruckert C."/>
        </authorList>
    </citation>
    <scope>NUCLEOTIDE SEQUENCE</scope>
    <source>
        <strain evidence="3">CCM 7897</strain>
    </source>
</reference>